<dbReference type="EMBL" id="DF144290">
    <property type="protein sequence ID" value="GAA56550.1"/>
    <property type="molecule type" value="Genomic_DNA"/>
</dbReference>
<reference evidence="2" key="1">
    <citation type="journal article" date="2011" name="Genome Biol.">
        <title>The draft genome of the carcinogenic human liver fluke Clonorchis sinensis.</title>
        <authorList>
            <person name="Wang X."/>
            <person name="Chen W."/>
            <person name="Huang Y."/>
            <person name="Sun J."/>
            <person name="Men J."/>
            <person name="Liu H."/>
            <person name="Luo F."/>
            <person name="Guo L."/>
            <person name="Lv X."/>
            <person name="Deng C."/>
            <person name="Zhou C."/>
            <person name="Fan Y."/>
            <person name="Li X."/>
            <person name="Huang L."/>
            <person name="Hu Y."/>
            <person name="Liang C."/>
            <person name="Hu X."/>
            <person name="Xu J."/>
            <person name="Yu X."/>
        </authorList>
    </citation>
    <scope>NUCLEOTIDE SEQUENCE [LARGE SCALE GENOMIC DNA]</scope>
    <source>
        <strain evidence="2">Henan</strain>
    </source>
</reference>
<sequence length="347" mass="39122">MAPWVCNLSTASVEEQSMMIAVPSCCKHCIVRQQCHCKKEIDRHSFHSAQLLCLASYKRPSDTGGMHELSTPHVTQAVRLTRYHVTPNKQLNVKYFKRMHNKGAPICSIRFAFGREDKFKTNKCIHESCQGRRQSILLLNKGTFTKVKRLEGGSAKRPRDRSSNSNPYSPPYSDIASCQRTNRPGLHRVQDVRPIVSLAVVRTRERATADGSGSTMICSLPKTYKISPRTDFTVLCKPYHQVTYALVKTVANSTECETSITESSDAQRADFVLDVGFCERIERELQPRLVNEQARRDNLVDLLNCALTMSPRLRTKRLQANCQARRTDQLPPTTSKSAGLTTVIYSS</sequence>
<protein>
    <submittedName>
        <fullName evidence="2">Uncharacterized protein</fullName>
    </submittedName>
</protein>
<proteinExistence type="predicted"/>
<dbReference type="AlphaFoldDB" id="G7YUC0"/>
<keyword evidence="3" id="KW-1185">Reference proteome</keyword>
<reference key="2">
    <citation type="submission" date="2011-10" db="EMBL/GenBank/DDBJ databases">
        <title>The genome and transcriptome sequence of Clonorchis sinensis provide insights into the carcinogenic liver fluke.</title>
        <authorList>
            <person name="Wang X."/>
            <person name="Huang Y."/>
            <person name="Chen W."/>
            <person name="Liu H."/>
            <person name="Guo L."/>
            <person name="Chen Y."/>
            <person name="Luo F."/>
            <person name="Zhou W."/>
            <person name="Sun J."/>
            <person name="Mao Q."/>
            <person name="Liang P."/>
            <person name="Zhou C."/>
            <person name="Tian Y."/>
            <person name="Men J."/>
            <person name="Lv X."/>
            <person name="Huang L."/>
            <person name="Zhou J."/>
            <person name="Hu Y."/>
            <person name="Li R."/>
            <person name="Zhang F."/>
            <person name="Lei H."/>
            <person name="Li X."/>
            <person name="Hu X."/>
            <person name="Liang C."/>
            <person name="Xu J."/>
            <person name="Wu Z."/>
            <person name="Yu X."/>
        </authorList>
    </citation>
    <scope>NUCLEOTIDE SEQUENCE</scope>
    <source>
        <strain>Henan</strain>
    </source>
</reference>
<feature type="region of interest" description="Disordered" evidence="1">
    <location>
        <begin position="149"/>
        <end position="179"/>
    </location>
</feature>
<organism evidence="2 3">
    <name type="scientific">Clonorchis sinensis</name>
    <name type="common">Chinese liver fluke</name>
    <dbReference type="NCBI Taxonomy" id="79923"/>
    <lineage>
        <taxon>Eukaryota</taxon>
        <taxon>Metazoa</taxon>
        <taxon>Spiralia</taxon>
        <taxon>Lophotrochozoa</taxon>
        <taxon>Platyhelminthes</taxon>
        <taxon>Trematoda</taxon>
        <taxon>Digenea</taxon>
        <taxon>Opisthorchiida</taxon>
        <taxon>Opisthorchiata</taxon>
        <taxon>Opisthorchiidae</taxon>
        <taxon>Clonorchis</taxon>
    </lineage>
</organism>
<evidence type="ECO:0000313" key="3">
    <source>
        <dbReference type="Proteomes" id="UP000008909"/>
    </source>
</evidence>
<evidence type="ECO:0000313" key="2">
    <source>
        <dbReference type="EMBL" id="GAA56550.1"/>
    </source>
</evidence>
<gene>
    <name evidence="2" type="ORF">CLF_111089</name>
</gene>
<accession>G7YUC0</accession>
<evidence type="ECO:0000256" key="1">
    <source>
        <dbReference type="SAM" id="MobiDB-lite"/>
    </source>
</evidence>
<name>G7YUC0_CLOSI</name>
<feature type="compositionally biased region" description="Low complexity" evidence="1">
    <location>
        <begin position="163"/>
        <end position="174"/>
    </location>
</feature>
<dbReference type="Proteomes" id="UP000008909">
    <property type="component" value="Unassembled WGS sequence"/>
</dbReference>